<sequence length="113" mass="12918">MGGDFYQVLGLNKACTETELKAAYKKLALKWHPDRCSDSKYVEEAKNKFQAIQEAYSVLSDVNKRFLYDVGVYDSDDDQDADFMSEMAVLMSQNKPNVSYQFHLSSIKIITIN</sequence>
<evidence type="ECO:0000313" key="1">
    <source>
        <dbReference type="EMBL" id="KAI3786225.1"/>
    </source>
</evidence>
<comment type="caution">
    <text evidence="1">The sequence shown here is derived from an EMBL/GenBank/DDBJ whole genome shotgun (WGS) entry which is preliminary data.</text>
</comment>
<dbReference type="EMBL" id="CM042031">
    <property type="protein sequence ID" value="KAI3786225.1"/>
    <property type="molecule type" value="Genomic_DNA"/>
</dbReference>
<reference evidence="1 2" key="2">
    <citation type="journal article" date="2022" name="Mol. Ecol. Resour.">
        <title>The genomes of chicory, endive, great burdock and yacon provide insights into Asteraceae paleo-polyploidization history and plant inulin production.</title>
        <authorList>
            <person name="Fan W."/>
            <person name="Wang S."/>
            <person name="Wang H."/>
            <person name="Wang A."/>
            <person name="Jiang F."/>
            <person name="Liu H."/>
            <person name="Zhao H."/>
            <person name="Xu D."/>
            <person name="Zhang Y."/>
        </authorList>
    </citation>
    <scope>NUCLEOTIDE SEQUENCE [LARGE SCALE GENOMIC DNA]</scope>
    <source>
        <strain evidence="2">cv. Yunnan</strain>
        <tissue evidence="1">Leaves</tissue>
    </source>
</reference>
<proteinExistence type="predicted"/>
<keyword evidence="2" id="KW-1185">Reference proteome</keyword>
<name>A0ACB9GRU8_9ASTR</name>
<evidence type="ECO:0000313" key="2">
    <source>
        <dbReference type="Proteomes" id="UP001056120"/>
    </source>
</evidence>
<protein>
    <submittedName>
        <fullName evidence="1">Uncharacterized protein</fullName>
    </submittedName>
</protein>
<reference evidence="2" key="1">
    <citation type="journal article" date="2022" name="Mol. Ecol. Resour.">
        <title>The genomes of chicory, endive, great burdock and yacon provide insights into Asteraceae palaeo-polyploidization history and plant inulin production.</title>
        <authorList>
            <person name="Fan W."/>
            <person name="Wang S."/>
            <person name="Wang H."/>
            <person name="Wang A."/>
            <person name="Jiang F."/>
            <person name="Liu H."/>
            <person name="Zhao H."/>
            <person name="Xu D."/>
            <person name="Zhang Y."/>
        </authorList>
    </citation>
    <scope>NUCLEOTIDE SEQUENCE [LARGE SCALE GENOMIC DNA]</scope>
    <source>
        <strain evidence="2">cv. Yunnan</strain>
    </source>
</reference>
<accession>A0ACB9GRU8</accession>
<dbReference type="Proteomes" id="UP001056120">
    <property type="component" value="Linkage Group LG14"/>
</dbReference>
<organism evidence="1 2">
    <name type="scientific">Smallanthus sonchifolius</name>
    <dbReference type="NCBI Taxonomy" id="185202"/>
    <lineage>
        <taxon>Eukaryota</taxon>
        <taxon>Viridiplantae</taxon>
        <taxon>Streptophyta</taxon>
        <taxon>Embryophyta</taxon>
        <taxon>Tracheophyta</taxon>
        <taxon>Spermatophyta</taxon>
        <taxon>Magnoliopsida</taxon>
        <taxon>eudicotyledons</taxon>
        <taxon>Gunneridae</taxon>
        <taxon>Pentapetalae</taxon>
        <taxon>asterids</taxon>
        <taxon>campanulids</taxon>
        <taxon>Asterales</taxon>
        <taxon>Asteraceae</taxon>
        <taxon>Asteroideae</taxon>
        <taxon>Heliantheae alliance</taxon>
        <taxon>Millerieae</taxon>
        <taxon>Smallanthus</taxon>
    </lineage>
</organism>
<gene>
    <name evidence="1" type="ORF">L1987_45360</name>
</gene>